<keyword evidence="1" id="KW-0811">Translocation</keyword>
<keyword evidence="1" id="KW-0813">Transport</keyword>
<evidence type="ECO:0000256" key="1">
    <source>
        <dbReference type="RuleBase" id="RU365079"/>
    </source>
</evidence>
<comment type="similarity">
    <text evidence="1">Belongs to the TIM50 family.</text>
</comment>
<evidence type="ECO:0000313" key="4">
    <source>
        <dbReference type="Proteomes" id="UP001633002"/>
    </source>
</evidence>
<evidence type="ECO:0000259" key="2">
    <source>
        <dbReference type="PROSITE" id="PS50969"/>
    </source>
</evidence>
<keyword evidence="1" id="KW-0496">Mitochondrion</keyword>
<keyword evidence="1" id="KW-0809">Transit peptide</keyword>
<gene>
    <name evidence="3" type="ORF">R1sor_004469</name>
</gene>
<proteinExistence type="inferred from homology"/>
<protein>
    <recommendedName>
        <fullName evidence="1">Mitochondrial import inner membrane translocase subunit TIM50</fullName>
    </recommendedName>
</protein>
<dbReference type="AlphaFoldDB" id="A0ABD3HHD2"/>
<comment type="subunit">
    <text evidence="1">Component of the TIM23 complex.</text>
</comment>
<dbReference type="InterPro" id="IPR036412">
    <property type="entry name" value="HAD-like_sf"/>
</dbReference>
<dbReference type="EMBL" id="JBJQOH010000003">
    <property type="protein sequence ID" value="KAL3690818.1"/>
    <property type="molecule type" value="Genomic_DNA"/>
</dbReference>
<name>A0ABD3HHD2_9MARC</name>
<dbReference type="Proteomes" id="UP001633002">
    <property type="component" value="Unassembled WGS sequence"/>
</dbReference>
<dbReference type="PROSITE" id="PS50969">
    <property type="entry name" value="FCP1"/>
    <property type="match status" value="1"/>
</dbReference>
<comment type="caution">
    <text evidence="3">The sequence shown here is derived from an EMBL/GenBank/DDBJ whole genome shotgun (WGS) entry which is preliminary data.</text>
</comment>
<feature type="domain" description="FCP1 homology" evidence="2">
    <location>
        <begin position="2"/>
        <end position="190"/>
    </location>
</feature>
<comment type="subcellular location">
    <subcellularLocation>
        <location evidence="1">Mitochondrion inner membrane</location>
        <topology evidence="1">Single-pass membrane protein</topology>
    </subcellularLocation>
</comment>
<dbReference type="InterPro" id="IPR004274">
    <property type="entry name" value="FCP1_dom"/>
</dbReference>
<comment type="function">
    <text evidence="1">Essential component of the TIM23 complex, a complex that mediates the translocation of transit peptide-containing proteins across the mitochondrial inner membrane.</text>
</comment>
<dbReference type="Pfam" id="PF03031">
    <property type="entry name" value="NIF"/>
    <property type="match status" value="1"/>
</dbReference>
<sequence>MVLGGRKLLVLDVNGLLLATYPKGKKRPDHPHDARVNKYRVYKRPGCEDFLRFCLENFIVGIWSSAQEDNVISLVDYIFQEFTDKEARNKLAFVWHQWHCSTTSLRDPENARKPLYLKELVNLWDRNDPHLPWQRGDYGPWNTVLVDDSPQKAVWNPPYTGIFPEPYKAIVPEDSYLLAGGEFQTYLKGLARAWNVQVYVKENPFGMPMIIARNLVQSFCRSSGAKGSAKSKKGVFAKANNSLSVATSSSGQQLDNNMLSSRKTSNTEAVNQLTLTQHEALQLR</sequence>
<organism evidence="3 4">
    <name type="scientific">Riccia sorocarpa</name>
    <dbReference type="NCBI Taxonomy" id="122646"/>
    <lineage>
        <taxon>Eukaryota</taxon>
        <taxon>Viridiplantae</taxon>
        <taxon>Streptophyta</taxon>
        <taxon>Embryophyta</taxon>
        <taxon>Marchantiophyta</taxon>
        <taxon>Marchantiopsida</taxon>
        <taxon>Marchantiidae</taxon>
        <taxon>Marchantiales</taxon>
        <taxon>Ricciaceae</taxon>
        <taxon>Riccia</taxon>
    </lineage>
</organism>
<dbReference type="PANTHER" id="PTHR12210">
    <property type="entry name" value="DULLARD PROTEIN PHOSPHATASE"/>
    <property type="match status" value="1"/>
</dbReference>
<keyword evidence="4" id="KW-1185">Reference proteome</keyword>
<evidence type="ECO:0000313" key="3">
    <source>
        <dbReference type="EMBL" id="KAL3690818.1"/>
    </source>
</evidence>
<keyword evidence="1" id="KW-0653">Protein transport</keyword>
<dbReference type="GO" id="GO:0005744">
    <property type="term" value="C:TIM23 mitochondrial import inner membrane translocase complex"/>
    <property type="evidence" value="ECO:0007669"/>
    <property type="project" value="UniProtKB-UniRule"/>
</dbReference>
<accession>A0ABD3HHD2</accession>
<dbReference type="InterPro" id="IPR023214">
    <property type="entry name" value="HAD_sf"/>
</dbReference>
<dbReference type="SMART" id="SM00577">
    <property type="entry name" value="CPDc"/>
    <property type="match status" value="1"/>
</dbReference>
<dbReference type="GO" id="GO:0015031">
    <property type="term" value="P:protein transport"/>
    <property type="evidence" value="ECO:0007669"/>
    <property type="project" value="UniProtKB-KW"/>
</dbReference>
<reference evidence="3 4" key="1">
    <citation type="submission" date="2024-09" db="EMBL/GenBank/DDBJ databases">
        <title>Chromosome-scale assembly of Riccia sorocarpa.</title>
        <authorList>
            <person name="Paukszto L."/>
        </authorList>
    </citation>
    <scope>NUCLEOTIDE SEQUENCE [LARGE SCALE GENOMIC DNA]</scope>
    <source>
        <strain evidence="3">LP-2024</strain>
        <tissue evidence="3">Aerial parts of the thallus</tissue>
    </source>
</reference>
<dbReference type="SUPFAM" id="SSF56784">
    <property type="entry name" value="HAD-like"/>
    <property type="match status" value="1"/>
</dbReference>
<dbReference type="Gene3D" id="3.40.50.1000">
    <property type="entry name" value="HAD superfamily/HAD-like"/>
    <property type="match status" value="1"/>
</dbReference>
<dbReference type="InterPro" id="IPR050365">
    <property type="entry name" value="TIM50"/>
</dbReference>